<dbReference type="AlphaFoldDB" id="A0A6M4H5F0"/>
<organism evidence="1 2">
    <name type="scientific">Usitatibacter palustris</name>
    <dbReference type="NCBI Taxonomy" id="2732487"/>
    <lineage>
        <taxon>Bacteria</taxon>
        <taxon>Pseudomonadati</taxon>
        <taxon>Pseudomonadota</taxon>
        <taxon>Betaproteobacteria</taxon>
        <taxon>Nitrosomonadales</taxon>
        <taxon>Usitatibacteraceae</taxon>
        <taxon>Usitatibacter</taxon>
    </lineage>
</organism>
<accession>A0A6M4H5F0</accession>
<dbReference type="EMBL" id="CP053073">
    <property type="protein sequence ID" value="QJR13754.1"/>
    <property type="molecule type" value="Genomic_DNA"/>
</dbReference>
<name>A0A6M4H5F0_9PROT</name>
<dbReference type="InParanoid" id="A0A6M4H5F0"/>
<evidence type="ECO:0000313" key="2">
    <source>
        <dbReference type="Proteomes" id="UP000503096"/>
    </source>
</evidence>
<dbReference type="RefSeq" id="WP_171160497.1">
    <property type="nucleotide sequence ID" value="NZ_CP053073.1"/>
</dbReference>
<evidence type="ECO:0000313" key="1">
    <source>
        <dbReference type="EMBL" id="QJR13754.1"/>
    </source>
</evidence>
<reference evidence="1 2" key="1">
    <citation type="submission" date="2020-04" db="EMBL/GenBank/DDBJ databases">
        <title>Usitatibacter rugosus gen. nov., sp. nov. and Usitatibacter palustris sp. nov., novel members of Usitatibacteraceae fam. nov. within the order Nitrosomonadales isolated from soil.</title>
        <authorList>
            <person name="Huber K.J."/>
            <person name="Neumann-Schaal M."/>
            <person name="Geppert A."/>
            <person name="Luckner M."/>
            <person name="Wanner G."/>
            <person name="Overmann J."/>
        </authorList>
    </citation>
    <scope>NUCLEOTIDE SEQUENCE [LARGE SCALE GENOMIC DNA]</scope>
    <source>
        <strain evidence="1 2">Swamp67</strain>
    </source>
</reference>
<proteinExistence type="predicted"/>
<keyword evidence="2" id="KW-1185">Reference proteome</keyword>
<dbReference type="KEGG" id="upl:DSM104440_00544"/>
<dbReference type="Proteomes" id="UP000503096">
    <property type="component" value="Chromosome"/>
</dbReference>
<protein>
    <submittedName>
        <fullName evidence="1">Uncharacterized protein</fullName>
    </submittedName>
</protein>
<sequence length="134" mass="14203">MDGQHIIDVSEYTLDELALRFCNGLHEQSRSDDPHMAVCAIPQASRPMQVDALAVVEADALEGSDAGISMQIYVDGRPVGHAARDVSHAGTHRMRATAGVTLLVPANERTEVSAAITSVRNAGATSVSLLLAFH</sequence>
<gene>
    <name evidence="1" type="ORF">DSM104440_00544</name>
</gene>